<reference evidence="2" key="1">
    <citation type="submission" date="2022-10" db="EMBL/GenBank/DDBJ databases">
        <title>Characterization and whole genome sequencing of a new Roseateles species, isolated from fresh water.</title>
        <authorList>
            <person name="Guliayeva D.Y."/>
            <person name="Akhremchuk A.E."/>
            <person name="Sikolenko M.A."/>
            <person name="Valentovich L.N."/>
            <person name="Sidarenka A.V."/>
        </authorList>
    </citation>
    <scope>NUCLEOTIDE SEQUENCE</scope>
    <source>
        <strain evidence="2">BIM B-1768</strain>
    </source>
</reference>
<dbReference type="EMBL" id="CP104562">
    <property type="protein sequence ID" value="UXH78573.1"/>
    <property type="molecule type" value="Genomic_DNA"/>
</dbReference>
<evidence type="ECO:0000256" key="1">
    <source>
        <dbReference type="SAM" id="Phobius"/>
    </source>
</evidence>
<name>A0ABY6B4U9_9BURK</name>
<keyword evidence="3" id="KW-1185">Reference proteome</keyword>
<dbReference type="InterPro" id="IPR021830">
    <property type="entry name" value="DUF3422"/>
</dbReference>
<protein>
    <submittedName>
        <fullName evidence="2">DUF3422 domain-containing protein</fullName>
    </submittedName>
</protein>
<feature type="transmembrane region" description="Helical" evidence="1">
    <location>
        <begin position="367"/>
        <end position="388"/>
    </location>
</feature>
<keyword evidence="1" id="KW-0812">Transmembrane</keyword>
<sequence length="435" mass="47151">MRLLPADLPERAALALEVHARPSEPLAAPGRASYVAVLVDADERERELAHLARLCRQHGQLTPAADAVHWSGSVGPLRLKWERHGEFSSYTLLTASAGGEPFADSAANLLPAGWLAGVPGLTVYAGHAELLSPTEGGALGDLLQQCFGGRTVVGSALGDGAGLAYSDFLTHGDGFGRILLIDQGFTPLVAGRMLQRLFEIEAYRMMALLAFPVARRLSPRLMAIERSLAALADSIAAGNARETGRDENLLQELTRLAAEIESGLAASQYRFAACRAYADLVRTRIDELRERRLSGLQTLDEFMSRRFTPAVATCATVSRRMHDLSERVAQASHLLSTRVDIVREQQNLALLASMDRRAKLQLRLQQTVEGLSIAAIVYYLAGVIGYLAKGSRSLGLNLDVDLFVGLSVPVLALLTFQTVRRARRRASDPDTKNGH</sequence>
<proteinExistence type="predicted"/>
<organism evidence="2 3">
    <name type="scientific">Roseateles amylovorans</name>
    <dbReference type="NCBI Taxonomy" id="2978473"/>
    <lineage>
        <taxon>Bacteria</taxon>
        <taxon>Pseudomonadati</taxon>
        <taxon>Pseudomonadota</taxon>
        <taxon>Betaproteobacteria</taxon>
        <taxon>Burkholderiales</taxon>
        <taxon>Sphaerotilaceae</taxon>
        <taxon>Roseateles</taxon>
    </lineage>
</organism>
<dbReference type="Proteomes" id="UP001064933">
    <property type="component" value="Chromosome"/>
</dbReference>
<keyword evidence="1" id="KW-1133">Transmembrane helix</keyword>
<gene>
    <name evidence="2" type="ORF">N4261_01140</name>
</gene>
<keyword evidence="1" id="KW-0472">Membrane</keyword>
<feature type="transmembrane region" description="Helical" evidence="1">
    <location>
        <begin position="400"/>
        <end position="419"/>
    </location>
</feature>
<dbReference type="Pfam" id="PF11902">
    <property type="entry name" value="DUF3422"/>
    <property type="match status" value="1"/>
</dbReference>
<evidence type="ECO:0000313" key="2">
    <source>
        <dbReference type="EMBL" id="UXH78573.1"/>
    </source>
</evidence>
<accession>A0ABY6B4U9</accession>
<evidence type="ECO:0000313" key="3">
    <source>
        <dbReference type="Proteomes" id="UP001064933"/>
    </source>
</evidence>
<dbReference type="RefSeq" id="WP_261758399.1">
    <property type="nucleotide sequence ID" value="NZ_CP104562.2"/>
</dbReference>